<evidence type="ECO:0000313" key="3">
    <source>
        <dbReference type="Proteomes" id="UP001295794"/>
    </source>
</evidence>
<organism evidence="2 3">
    <name type="scientific">Mycena citricolor</name>
    <dbReference type="NCBI Taxonomy" id="2018698"/>
    <lineage>
        <taxon>Eukaryota</taxon>
        <taxon>Fungi</taxon>
        <taxon>Dikarya</taxon>
        <taxon>Basidiomycota</taxon>
        <taxon>Agaricomycotina</taxon>
        <taxon>Agaricomycetes</taxon>
        <taxon>Agaricomycetidae</taxon>
        <taxon>Agaricales</taxon>
        <taxon>Marasmiineae</taxon>
        <taxon>Mycenaceae</taxon>
        <taxon>Mycena</taxon>
    </lineage>
</organism>
<dbReference type="Proteomes" id="UP001295794">
    <property type="component" value="Unassembled WGS sequence"/>
</dbReference>
<proteinExistence type="predicted"/>
<name>A0AAD2HFS8_9AGAR</name>
<sequence>EDFPNEDIVNDLRASLGMPHDDANDWGEFYDGRTLVYERPPAARLSGRNSPYYVESSSESEDESDSEPSVPTRIPQPLGPSY</sequence>
<dbReference type="EMBL" id="CAVNYO010000399">
    <property type="protein sequence ID" value="CAK5274069.1"/>
    <property type="molecule type" value="Genomic_DNA"/>
</dbReference>
<comment type="caution">
    <text evidence="2">The sequence shown here is derived from an EMBL/GenBank/DDBJ whole genome shotgun (WGS) entry which is preliminary data.</text>
</comment>
<keyword evidence="3" id="KW-1185">Reference proteome</keyword>
<gene>
    <name evidence="2" type="ORF">MYCIT1_LOCUS20993</name>
</gene>
<feature type="non-terminal residue" evidence="2">
    <location>
        <position position="82"/>
    </location>
</feature>
<evidence type="ECO:0000313" key="2">
    <source>
        <dbReference type="EMBL" id="CAK5274069.1"/>
    </source>
</evidence>
<evidence type="ECO:0000256" key="1">
    <source>
        <dbReference type="SAM" id="MobiDB-lite"/>
    </source>
</evidence>
<accession>A0AAD2HFS8</accession>
<feature type="region of interest" description="Disordered" evidence="1">
    <location>
        <begin position="42"/>
        <end position="82"/>
    </location>
</feature>
<feature type="non-terminal residue" evidence="2">
    <location>
        <position position="1"/>
    </location>
</feature>
<dbReference type="AlphaFoldDB" id="A0AAD2HFS8"/>
<protein>
    <submittedName>
        <fullName evidence="2">Uncharacterized protein</fullName>
    </submittedName>
</protein>
<reference evidence="2" key="1">
    <citation type="submission" date="2023-11" db="EMBL/GenBank/DDBJ databases">
        <authorList>
            <person name="De Vega J J."/>
            <person name="De Vega J J."/>
        </authorList>
    </citation>
    <scope>NUCLEOTIDE SEQUENCE</scope>
</reference>